<feature type="region of interest" description="Disordered" evidence="7">
    <location>
        <begin position="86"/>
        <end position="111"/>
    </location>
</feature>
<keyword evidence="3" id="KW-0378">Hydrolase</keyword>
<dbReference type="PANTHER" id="PTHR47959:SF1">
    <property type="entry name" value="ATP-DEPENDENT RNA HELICASE DBPA"/>
    <property type="match status" value="1"/>
</dbReference>
<keyword evidence="5" id="KW-0067">ATP-binding</keyword>
<comment type="catalytic activity">
    <reaction evidence="6">
        <text>ATP + H2O = ADP + phosphate + H(+)</text>
        <dbReference type="Rhea" id="RHEA:13065"/>
        <dbReference type="ChEBI" id="CHEBI:15377"/>
        <dbReference type="ChEBI" id="CHEBI:15378"/>
        <dbReference type="ChEBI" id="CHEBI:30616"/>
        <dbReference type="ChEBI" id="CHEBI:43474"/>
        <dbReference type="ChEBI" id="CHEBI:456216"/>
        <dbReference type="EC" id="3.6.4.13"/>
    </reaction>
</comment>
<dbReference type="InterPro" id="IPR027417">
    <property type="entry name" value="P-loop_NTPase"/>
</dbReference>
<dbReference type="PANTHER" id="PTHR47959">
    <property type="entry name" value="ATP-DEPENDENT RNA HELICASE RHLE-RELATED"/>
    <property type="match status" value="1"/>
</dbReference>
<dbReference type="OrthoDB" id="196131at2759"/>
<evidence type="ECO:0000256" key="4">
    <source>
        <dbReference type="ARBA" id="ARBA00022806"/>
    </source>
</evidence>
<dbReference type="EMBL" id="JAEFCI010001066">
    <property type="protein sequence ID" value="KAG5463152.1"/>
    <property type="molecule type" value="Genomic_DNA"/>
</dbReference>
<evidence type="ECO:0000256" key="6">
    <source>
        <dbReference type="ARBA" id="ARBA00047984"/>
    </source>
</evidence>
<gene>
    <name evidence="8" type="ORF">BJ554DRAFT_1457</name>
</gene>
<evidence type="ECO:0000313" key="8">
    <source>
        <dbReference type="EMBL" id="KAG5463152.1"/>
    </source>
</evidence>
<proteinExistence type="predicted"/>
<comment type="caution">
    <text evidence="8">The sequence shown here is derived from an EMBL/GenBank/DDBJ whole genome shotgun (WGS) entry which is preliminary data.</text>
</comment>
<dbReference type="GO" id="GO:0005524">
    <property type="term" value="F:ATP binding"/>
    <property type="evidence" value="ECO:0007669"/>
    <property type="project" value="UniProtKB-KW"/>
</dbReference>
<keyword evidence="4" id="KW-0347">Helicase</keyword>
<dbReference type="InterPro" id="IPR050079">
    <property type="entry name" value="DEAD_box_RNA_helicase"/>
</dbReference>
<evidence type="ECO:0000313" key="9">
    <source>
        <dbReference type="Proteomes" id="UP000673691"/>
    </source>
</evidence>
<dbReference type="GO" id="GO:0003724">
    <property type="term" value="F:RNA helicase activity"/>
    <property type="evidence" value="ECO:0007669"/>
    <property type="project" value="UniProtKB-EC"/>
</dbReference>
<dbReference type="SUPFAM" id="SSF52540">
    <property type="entry name" value="P-loop containing nucleoside triphosphate hydrolases"/>
    <property type="match status" value="1"/>
</dbReference>
<accession>A0A8H8A1A0</accession>
<evidence type="ECO:0000256" key="1">
    <source>
        <dbReference type="ARBA" id="ARBA00012552"/>
    </source>
</evidence>
<dbReference type="AlphaFoldDB" id="A0A8H8A1A0"/>
<sequence>MIKMKATNLRRVSFLVLVRILNLPDSKRDDHNVRSGFPVDRREYFNNFPTEPQVRSICDNVRPDRQSVITLLGDFPEESGAACPAGNRLACPDSNRGGGSGQRGRLADRPHTPRRQLQMGLACAEVGGIRRRVFDSRSVAITAVDWPRSFPPSPVAGANNAIQTAERRGRAGRKSKIQRFRLYVCASWLLLNGIRGNVRHFTAIFHSSSATGQYGTSAITSFRYSCAQTWQVRWMPPGGGRFHSPRRTASFGALNVSVRRLSSWARHQNVVNFDVARDVDAHTHRVGRTGRAGEKGTAHVLLTEKEDRFAAELVKNFEGSGLTITEELMALAMKKIPFSGGLERKVSETEAVPGRARRTPRTRPGTRYAFYETAVAVLWQSEILTLRPFDR</sequence>
<dbReference type="GO" id="GO:0016787">
    <property type="term" value="F:hydrolase activity"/>
    <property type="evidence" value="ECO:0007669"/>
    <property type="project" value="UniProtKB-KW"/>
</dbReference>
<dbReference type="EC" id="3.6.4.13" evidence="1"/>
<dbReference type="Proteomes" id="UP000673691">
    <property type="component" value="Unassembled WGS sequence"/>
</dbReference>
<dbReference type="GO" id="GO:0005829">
    <property type="term" value="C:cytosol"/>
    <property type="evidence" value="ECO:0007669"/>
    <property type="project" value="TreeGrafter"/>
</dbReference>
<protein>
    <recommendedName>
        <fullName evidence="1">RNA helicase</fullName>
        <ecNumber evidence="1">3.6.4.13</ecNumber>
    </recommendedName>
</protein>
<evidence type="ECO:0000256" key="2">
    <source>
        <dbReference type="ARBA" id="ARBA00022741"/>
    </source>
</evidence>
<organism evidence="8 9">
    <name type="scientific">Olpidium bornovanus</name>
    <dbReference type="NCBI Taxonomy" id="278681"/>
    <lineage>
        <taxon>Eukaryota</taxon>
        <taxon>Fungi</taxon>
        <taxon>Fungi incertae sedis</taxon>
        <taxon>Olpidiomycota</taxon>
        <taxon>Olpidiomycotina</taxon>
        <taxon>Olpidiomycetes</taxon>
        <taxon>Olpidiales</taxon>
        <taxon>Olpidiaceae</taxon>
        <taxon>Olpidium</taxon>
    </lineage>
</organism>
<evidence type="ECO:0000256" key="5">
    <source>
        <dbReference type="ARBA" id="ARBA00022840"/>
    </source>
</evidence>
<evidence type="ECO:0000256" key="3">
    <source>
        <dbReference type="ARBA" id="ARBA00022801"/>
    </source>
</evidence>
<evidence type="ECO:0000256" key="7">
    <source>
        <dbReference type="SAM" id="MobiDB-lite"/>
    </source>
</evidence>
<keyword evidence="9" id="KW-1185">Reference proteome</keyword>
<reference evidence="8 9" key="1">
    <citation type="journal article" name="Sci. Rep.">
        <title>Genome-scale phylogenetic analyses confirm Olpidium as the closest living zoosporic fungus to the non-flagellated, terrestrial fungi.</title>
        <authorList>
            <person name="Chang Y."/>
            <person name="Rochon D."/>
            <person name="Sekimoto S."/>
            <person name="Wang Y."/>
            <person name="Chovatia M."/>
            <person name="Sandor L."/>
            <person name="Salamov A."/>
            <person name="Grigoriev I.V."/>
            <person name="Stajich J.E."/>
            <person name="Spatafora J.W."/>
        </authorList>
    </citation>
    <scope>NUCLEOTIDE SEQUENCE [LARGE SCALE GENOMIC DNA]</scope>
    <source>
        <strain evidence="8">S191</strain>
    </source>
</reference>
<dbReference type="Gene3D" id="3.40.50.300">
    <property type="entry name" value="P-loop containing nucleotide triphosphate hydrolases"/>
    <property type="match status" value="1"/>
</dbReference>
<keyword evidence="2" id="KW-0547">Nucleotide-binding</keyword>
<name>A0A8H8A1A0_9FUNG</name>